<dbReference type="PROSITE" id="PS00211">
    <property type="entry name" value="ABC_TRANSPORTER_1"/>
    <property type="match status" value="1"/>
</dbReference>
<dbReference type="Proteomes" id="UP000298246">
    <property type="component" value="Unassembled WGS sequence"/>
</dbReference>
<evidence type="ECO:0000256" key="3">
    <source>
        <dbReference type="ARBA" id="ARBA00022741"/>
    </source>
</evidence>
<comment type="caution">
    <text evidence="6">The sequence shown here is derived from an EMBL/GenBank/DDBJ whole genome shotgun (WGS) entry which is preliminary data.</text>
</comment>
<evidence type="ECO:0000259" key="5">
    <source>
        <dbReference type="PROSITE" id="PS50893"/>
    </source>
</evidence>
<dbReference type="AlphaFoldDB" id="A0A4Y8Q576"/>
<dbReference type="InterPro" id="IPR003439">
    <property type="entry name" value="ABC_transporter-like_ATP-bd"/>
</dbReference>
<comment type="similarity">
    <text evidence="1">Belongs to the ABC transporter superfamily.</text>
</comment>
<dbReference type="SUPFAM" id="SSF52540">
    <property type="entry name" value="P-loop containing nucleoside triphosphate hydrolases"/>
    <property type="match status" value="1"/>
</dbReference>
<dbReference type="Pfam" id="PF00005">
    <property type="entry name" value="ABC_tran"/>
    <property type="match status" value="1"/>
</dbReference>
<keyword evidence="7" id="KW-1185">Reference proteome</keyword>
<dbReference type="InterPro" id="IPR027417">
    <property type="entry name" value="P-loop_NTPase"/>
</dbReference>
<feature type="domain" description="ABC transporter" evidence="5">
    <location>
        <begin position="11"/>
        <end position="239"/>
    </location>
</feature>
<dbReference type="GO" id="GO:0005524">
    <property type="term" value="F:ATP binding"/>
    <property type="evidence" value="ECO:0007669"/>
    <property type="project" value="UniProtKB-KW"/>
</dbReference>
<sequence length="324" mass="35514">MKTTPETAPIVELREVSKTIGGKTIIDRLSFEVPRGEVFGFLGPNGAGKTTTIRMMVGLMAMSGGDIRIGGCSIRTDFERAIRHVGAIVENPEMYKFMSGYRNLLHYARMMPGIGEARIREVVERVGLENRIQDRVKTYSLGMRQRLGIAQALLHRPAVLILDEPTNGLDPAGIRELRDHLRVLTREQGLSVIVSSHLLAEMELMCDRVAIIQHGRLVAVRPVKDFADTTDVRQVRIEVDRGEAAKALLERASSGAGNGSGSVGWSRLDVELDGNELTLALDKEAAAEVNRCLVEGGIKVYGLQLAGKSLEEQFLEMTGDEPIA</sequence>
<evidence type="ECO:0000256" key="2">
    <source>
        <dbReference type="ARBA" id="ARBA00022448"/>
    </source>
</evidence>
<keyword evidence="3" id="KW-0547">Nucleotide-binding</keyword>
<evidence type="ECO:0000256" key="4">
    <source>
        <dbReference type="ARBA" id="ARBA00022840"/>
    </source>
</evidence>
<keyword evidence="2" id="KW-0813">Transport</keyword>
<dbReference type="OrthoDB" id="9804819at2"/>
<keyword evidence="4 6" id="KW-0067">ATP-binding</keyword>
<dbReference type="PROSITE" id="PS50893">
    <property type="entry name" value="ABC_TRANSPORTER_2"/>
    <property type="match status" value="1"/>
</dbReference>
<dbReference type="RefSeq" id="WP_134751305.1">
    <property type="nucleotide sequence ID" value="NZ_MYFO02000005.1"/>
</dbReference>
<dbReference type="PANTHER" id="PTHR43335:SF4">
    <property type="entry name" value="ABC TRANSPORTER, ATP-BINDING PROTEIN"/>
    <property type="match status" value="1"/>
</dbReference>
<evidence type="ECO:0000313" key="6">
    <source>
        <dbReference type="EMBL" id="TFE89277.1"/>
    </source>
</evidence>
<reference evidence="6 7" key="1">
    <citation type="submission" date="2017-03" db="EMBL/GenBank/DDBJ databases">
        <title>Isolation of Levoglucosan Utilizing Bacteria.</title>
        <authorList>
            <person name="Arya A.S."/>
        </authorList>
    </citation>
    <scope>NUCLEOTIDE SEQUENCE [LARGE SCALE GENOMIC DNA]</scope>
    <source>
        <strain evidence="6 7">MEC069</strain>
    </source>
</reference>
<dbReference type="EMBL" id="MYFO01000007">
    <property type="protein sequence ID" value="TFE89277.1"/>
    <property type="molecule type" value="Genomic_DNA"/>
</dbReference>
<dbReference type="InterPro" id="IPR003593">
    <property type="entry name" value="AAA+_ATPase"/>
</dbReference>
<name>A0A4Y8Q576_9BACL</name>
<accession>A0A4Y8Q576</accession>
<evidence type="ECO:0000256" key="1">
    <source>
        <dbReference type="ARBA" id="ARBA00005417"/>
    </source>
</evidence>
<organism evidence="6 7">
    <name type="scientific">Paenibacillus athensensis</name>
    <dbReference type="NCBI Taxonomy" id="1967502"/>
    <lineage>
        <taxon>Bacteria</taxon>
        <taxon>Bacillati</taxon>
        <taxon>Bacillota</taxon>
        <taxon>Bacilli</taxon>
        <taxon>Bacillales</taxon>
        <taxon>Paenibacillaceae</taxon>
        <taxon>Paenibacillus</taxon>
    </lineage>
</organism>
<dbReference type="GO" id="GO:0016887">
    <property type="term" value="F:ATP hydrolysis activity"/>
    <property type="evidence" value="ECO:0007669"/>
    <property type="project" value="InterPro"/>
</dbReference>
<proteinExistence type="inferred from homology"/>
<dbReference type="PANTHER" id="PTHR43335">
    <property type="entry name" value="ABC TRANSPORTER, ATP-BINDING PROTEIN"/>
    <property type="match status" value="1"/>
</dbReference>
<dbReference type="InterPro" id="IPR017871">
    <property type="entry name" value="ABC_transporter-like_CS"/>
</dbReference>
<evidence type="ECO:0000313" key="7">
    <source>
        <dbReference type="Proteomes" id="UP000298246"/>
    </source>
</evidence>
<gene>
    <name evidence="6" type="ORF">B5M42_07385</name>
</gene>
<dbReference type="Gene3D" id="3.40.50.300">
    <property type="entry name" value="P-loop containing nucleotide triphosphate hydrolases"/>
    <property type="match status" value="1"/>
</dbReference>
<protein>
    <submittedName>
        <fullName evidence="6">Bacitracin ABC transporter ATP-binding protein</fullName>
    </submittedName>
</protein>
<dbReference type="SMART" id="SM00382">
    <property type="entry name" value="AAA"/>
    <property type="match status" value="1"/>
</dbReference>